<gene>
    <name evidence="10" type="ORF">KCV03_g590</name>
</gene>
<keyword evidence="4 9" id="KW-0812">Transmembrane</keyword>
<protein>
    <submittedName>
        <fullName evidence="10">GPI-anchor biosynthesis protein-like protein</fullName>
    </submittedName>
</protein>
<dbReference type="Gene3D" id="3.40.50.12500">
    <property type="match status" value="1"/>
</dbReference>
<keyword evidence="6 9" id="KW-1133">Transmembrane helix</keyword>
<comment type="caution">
    <text evidence="10">The sequence shown here is derived from an EMBL/GenBank/DDBJ whole genome shotgun (WGS) entry which is preliminary data.</text>
</comment>
<keyword evidence="7 9" id="KW-0472">Membrane</keyword>
<evidence type="ECO:0000256" key="8">
    <source>
        <dbReference type="ARBA" id="ARBA00038414"/>
    </source>
</evidence>
<dbReference type="InterPro" id="IPR015942">
    <property type="entry name" value="Asp/Glu/hydantoin_racemase"/>
</dbReference>
<feature type="transmembrane region" description="Helical" evidence="9">
    <location>
        <begin position="441"/>
        <end position="461"/>
    </location>
</feature>
<dbReference type="Proteomes" id="UP000767238">
    <property type="component" value="Unassembled WGS sequence"/>
</dbReference>
<comment type="subcellular location">
    <subcellularLocation>
        <location evidence="1">Endoplasmic reticulum membrane</location>
        <topology evidence="1">Multi-pass membrane protein</topology>
    </subcellularLocation>
</comment>
<dbReference type="Pfam" id="PF06699">
    <property type="entry name" value="PIG-F"/>
    <property type="match status" value="1"/>
</dbReference>
<keyword evidence="3" id="KW-0337">GPI-anchor biosynthesis</keyword>
<evidence type="ECO:0000256" key="2">
    <source>
        <dbReference type="ARBA" id="ARBA00004687"/>
    </source>
</evidence>
<evidence type="ECO:0000256" key="6">
    <source>
        <dbReference type="ARBA" id="ARBA00022989"/>
    </source>
</evidence>
<evidence type="ECO:0000256" key="3">
    <source>
        <dbReference type="ARBA" id="ARBA00022502"/>
    </source>
</evidence>
<accession>A0A9P8GPV1</accession>
<keyword evidence="5" id="KW-0256">Endoplasmic reticulum</keyword>
<feature type="non-terminal residue" evidence="10">
    <location>
        <position position="1"/>
    </location>
</feature>
<dbReference type="AlphaFoldDB" id="A0A9P8GPV1"/>
<feature type="transmembrane region" description="Helical" evidence="9">
    <location>
        <begin position="403"/>
        <end position="421"/>
    </location>
</feature>
<dbReference type="EMBL" id="JAHFYH010000002">
    <property type="protein sequence ID" value="KAH0236001.1"/>
    <property type="molecule type" value="Genomic_DNA"/>
</dbReference>
<dbReference type="InterPro" id="IPR053714">
    <property type="entry name" value="Iso_Racemase_Enz_sf"/>
</dbReference>
<dbReference type="PANTHER" id="PTHR28047:SF5">
    <property type="entry name" value="PROTEIN DCG1"/>
    <property type="match status" value="1"/>
</dbReference>
<dbReference type="GO" id="GO:0006506">
    <property type="term" value="P:GPI anchor biosynthetic process"/>
    <property type="evidence" value="ECO:0007669"/>
    <property type="project" value="UniProtKB-KW"/>
</dbReference>
<name>A0A9P8GPV1_AURME</name>
<comment type="similarity">
    <text evidence="8">Belongs to the HyuE racemase family.</text>
</comment>
<reference evidence="10" key="1">
    <citation type="journal article" date="2021" name="J Fungi (Basel)">
        <title>Virulence traits and population genomics of the black yeast Aureobasidium melanogenum.</title>
        <authorList>
            <person name="Cernosa A."/>
            <person name="Sun X."/>
            <person name="Gostincar C."/>
            <person name="Fang C."/>
            <person name="Gunde-Cimerman N."/>
            <person name="Song Z."/>
        </authorList>
    </citation>
    <scope>NUCLEOTIDE SEQUENCE</scope>
    <source>
        <strain evidence="10">EXF-8016</strain>
    </source>
</reference>
<reference evidence="10" key="2">
    <citation type="submission" date="2021-08" db="EMBL/GenBank/DDBJ databases">
        <authorList>
            <person name="Gostincar C."/>
            <person name="Sun X."/>
            <person name="Song Z."/>
            <person name="Gunde-Cimerman N."/>
        </authorList>
    </citation>
    <scope>NUCLEOTIDE SEQUENCE</scope>
    <source>
        <strain evidence="10">EXF-8016</strain>
    </source>
</reference>
<dbReference type="InterPro" id="IPR009580">
    <property type="entry name" value="GPI_biosynthesis_protein_Pig-F"/>
</dbReference>
<evidence type="ECO:0000256" key="7">
    <source>
        <dbReference type="ARBA" id="ARBA00023136"/>
    </source>
</evidence>
<feature type="transmembrane region" description="Helical" evidence="9">
    <location>
        <begin position="370"/>
        <end position="391"/>
    </location>
</feature>
<evidence type="ECO:0000256" key="4">
    <source>
        <dbReference type="ARBA" id="ARBA00022692"/>
    </source>
</evidence>
<dbReference type="InterPro" id="IPR052186">
    <property type="entry name" value="Hydantoin_racemase-like"/>
</dbReference>
<dbReference type="Pfam" id="PF01177">
    <property type="entry name" value="Asp_Glu_race"/>
    <property type="match status" value="1"/>
</dbReference>
<proteinExistence type="inferred from homology"/>
<sequence length="501" mass="53108">MVPALRKILIINPNSTRSMTNALKPLVDSLGYSSTQHTYFTAPSGPASINNEDDAAESARHCLEPLLPLLETHDAFLVCCYSAHPLVGQLKARPEVAGRRKPVTGIFEASISSSLQAIGPGERFGIVSTGKVWEATLREAVDNYLGVEDNTEGSAAFAGVQTTGLNATELHDTSPVEVRSRMKKAVATLLMDDAGGPVGAVCLGCAGMAGFDDMVREAAIETLGHGQGSKVRIVDGVVAGVTWLEGALRSGMSNLVIRKHTMATTETKTKTFKSHPIESWDDGMSPIYTHLHPLLLLGLFYYQFPSLVEKPVDTLPQTALGVAALQLAYLCICIPGSNQAQLPQRGKKKGKMTQNHQGDTGIGAKLVPGILSLILAVTLGAPLIAIVLILFGAPLTTHQAHTLYCGLHISLLAAYPLFYVHGVDAAKWTEVGALAAPIDEVFGATVGTLIGAWVGAIPIPLDWDREWQKWPVTILAGAYIGYAVGKVVGGSLLKGSKIKIA</sequence>
<evidence type="ECO:0000256" key="1">
    <source>
        <dbReference type="ARBA" id="ARBA00004477"/>
    </source>
</evidence>
<comment type="pathway">
    <text evidence="2">Glycolipid biosynthesis; glycosylphosphatidylinositol-anchor biosynthesis.</text>
</comment>
<dbReference type="GO" id="GO:0005789">
    <property type="term" value="C:endoplasmic reticulum membrane"/>
    <property type="evidence" value="ECO:0007669"/>
    <property type="project" value="UniProtKB-SubCell"/>
</dbReference>
<evidence type="ECO:0000313" key="11">
    <source>
        <dbReference type="Proteomes" id="UP000767238"/>
    </source>
</evidence>
<dbReference type="PANTHER" id="PTHR28047">
    <property type="entry name" value="PROTEIN DCG1"/>
    <property type="match status" value="1"/>
</dbReference>
<evidence type="ECO:0000256" key="5">
    <source>
        <dbReference type="ARBA" id="ARBA00022824"/>
    </source>
</evidence>
<dbReference type="GO" id="GO:0047661">
    <property type="term" value="F:amino-acid racemase activity"/>
    <property type="evidence" value="ECO:0007669"/>
    <property type="project" value="InterPro"/>
</dbReference>
<evidence type="ECO:0000313" key="10">
    <source>
        <dbReference type="EMBL" id="KAH0236001.1"/>
    </source>
</evidence>
<organism evidence="10 11">
    <name type="scientific">Aureobasidium melanogenum</name>
    <name type="common">Aureobasidium pullulans var. melanogenum</name>
    <dbReference type="NCBI Taxonomy" id="46634"/>
    <lineage>
        <taxon>Eukaryota</taxon>
        <taxon>Fungi</taxon>
        <taxon>Dikarya</taxon>
        <taxon>Ascomycota</taxon>
        <taxon>Pezizomycotina</taxon>
        <taxon>Dothideomycetes</taxon>
        <taxon>Dothideomycetidae</taxon>
        <taxon>Dothideales</taxon>
        <taxon>Saccotheciaceae</taxon>
        <taxon>Aureobasidium</taxon>
    </lineage>
</organism>
<evidence type="ECO:0000256" key="9">
    <source>
        <dbReference type="SAM" id="Phobius"/>
    </source>
</evidence>